<organism evidence="5 6">
    <name type="scientific">Novosphingobium malaysiense</name>
    <dbReference type="NCBI Taxonomy" id="1348853"/>
    <lineage>
        <taxon>Bacteria</taxon>
        <taxon>Pseudomonadati</taxon>
        <taxon>Pseudomonadota</taxon>
        <taxon>Alphaproteobacteria</taxon>
        <taxon>Sphingomonadales</taxon>
        <taxon>Sphingomonadaceae</taxon>
        <taxon>Novosphingobium</taxon>
    </lineage>
</organism>
<feature type="region of interest" description="Disordered" evidence="2">
    <location>
        <begin position="499"/>
        <end position="519"/>
    </location>
</feature>
<evidence type="ECO:0000256" key="3">
    <source>
        <dbReference type="SAM" id="SignalP"/>
    </source>
</evidence>
<proteinExistence type="predicted"/>
<keyword evidence="6" id="KW-1185">Reference proteome</keyword>
<dbReference type="STRING" id="1348853.LK12_18890"/>
<dbReference type="SUPFAM" id="SSF48452">
    <property type="entry name" value="TPR-like"/>
    <property type="match status" value="1"/>
</dbReference>
<sequence>MRAKFIAGLMAIALWPSAARADWLQASSEHFVIYADDSERDVSRFSDQLERYHAALALVLRRKTATPSPSNRVTVYVVRNQRAVRQLYGEGNRYVGGFYIPRAGGSLAIVPKVDAGNGVADFSMVTLLHEYAHHFLISANSMAMPRWLSEGAAEFFASVSFDKDGGMMIGRPAQHRAAELFYAPDVKVADLLDPAEYEKRSSGSYDAFYGKSWLLYHYLTFEKARSGQLDRYLELLRDGSSMRDAGLQAFGDFDALEKELDHYLNSRRMQALKLPPDLLKIGAVQLRHLSDGEAAIMPLRIRSRRGVDAEEAKEVLDEAREVAARYPNDPAVLAELAEAEYDVGDDQEAVTAADRALAVDPSQVNAYVQKGYALFRLAAEADDKPAAYRRARAPFIALNHRENDHPLPLMYFYRSFVEQGEEPPDLAVAGLIRASELAPFDLGLRMTLATTLIRLDRQDEAKIALRPIAYNPHGGSLAGVARLMLERLESDPAWNGADMDTLLAAAQPGGDEGEEPSSP</sequence>
<dbReference type="InterPro" id="IPR019734">
    <property type="entry name" value="TPR_rpt"/>
</dbReference>
<feature type="domain" description="DUF1570" evidence="4">
    <location>
        <begin position="126"/>
        <end position="223"/>
    </location>
</feature>
<protein>
    <recommendedName>
        <fullName evidence="4">DUF1570 domain-containing protein</fullName>
    </recommendedName>
</protein>
<evidence type="ECO:0000259" key="4">
    <source>
        <dbReference type="Pfam" id="PF07607"/>
    </source>
</evidence>
<keyword evidence="3" id="KW-0732">Signal</keyword>
<feature type="repeat" description="TPR" evidence="1">
    <location>
        <begin position="330"/>
        <end position="363"/>
    </location>
</feature>
<evidence type="ECO:0000313" key="5">
    <source>
        <dbReference type="EMBL" id="KHK89959.1"/>
    </source>
</evidence>
<evidence type="ECO:0000256" key="2">
    <source>
        <dbReference type="SAM" id="MobiDB-lite"/>
    </source>
</evidence>
<evidence type="ECO:0000313" key="6">
    <source>
        <dbReference type="Proteomes" id="UP000031057"/>
    </source>
</evidence>
<comment type="caution">
    <text evidence="5">The sequence shown here is derived from an EMBL/GenBank/DDBJ whole genome shotgun (WGS) entry which is preliminary data.</text>
</comment>
<evidence type="ECO:0000256" key="1">
    <source>
        <dbReference type="PROSITE-ProRule" id="PRU00339"/>
    </source>
</evidence>
<dbReference type="Gene3D" id="1.25.40.10">
    <property type="entry name" value="Tetratricopeptide repeat domain"/>
    <property type="match status" value="1"/>
</dbReference>
<dbReference type="Pfam" id="PF07607">
    <property type="entry name" value="DUF1570"/>
    <property type="match status" value="1"/>
</dbReference>
<dbReference type="PROSITE" id="PS50005">
    <property type="entry name" value="TPR"/>
    <property type="match status" value="1"/>
</dbReference>
<feature type="chain" id="PRO_5002069004" description="DUF1570 domain-containing protein" evidence="3">
    <location>
        <begin position="22"/>
        <end position="519"/>
    </location>
</feature>
<dbReference type="InterPro" id="IPR011990">
    <property type="entry name" value="TPR-like_helical_dom_sf"/>
</dbReference>
<reference evidence="5 6" key="1">
    <citation type="submission" date="2014-10" db="EMBL/GenBank/DDBJ databases">
        <title>Genome sequence of Novosphingobium malaysiense MUSC 273(T).</title>
        <authorList>
            <person name="Lee L.-H."/>
        </authorList>
    </citation>
    <scope>NUCLEOTIDE SEQUENCE [LARGE SCALE GENOMIC DNA]</scope>
    <source>
        <strain evidence="5 6">MUSC 273</strain>
    </source>
</reference>
<dbReference type="InterPro" id="IPR011464">
    <property type="entry name" value="DUF1570"/>
</dbReference>
<dbReference type="EMBL" id="JTDI01000006">
    <property type="protein sequence ID" value="KHK89959.1"/>
    <property type="molecule type" value="Genomic_DNA"/>
</dbReference>
<keyword evidence="1" id="KW-0802">TPR repeat</keyword>
<dbReference type="Proteomes" id="UP000031057">
    <property type="component" value="Unassembled WGS sequence"/>
</dbReference>
<accession>A0A0B1ZKU9</accession>
<feature type="signal peptide" evidence="3">
    <location>
        <begin position="1"/>
        <end position="21"/>
    </location>
</feature>
<dbReference type="AlphaFoldDB" id="A0A0B1ZKU9"/>
<name>A0A0B1ZKU9_9SPHN</name>
<gene>
    <name evidence="5" type="ORF">LK12_18890</name>
</gene>